<organism evidence="1 2">
    <name type="scientific">Coniosporium apollinis (strain CBS 100218)</name>
    <name type="common">Rock-inhabiting black yeast</name>
    <dbReference type="NCBI Taxonomy" id="1168221"/>
    <lineage>
        <taxon>Eukaryota</taxon>
        <taxon>Fungi</taxon>
        <taxon>Dikarya</taxon>
        <taxon>Ascomycota</taxon>
        <taxon>Pezizomycotina</taxon>
        <taxon>Dothideomycetes</taxon>
        <taxon>Dothideomycetes incertae sedis</taxon>
        <taxon>Coniosporium</taxon>
    </lineage>
</organism>
<dbReference type="EMBL" id="JH767610">
    <property type="protein sequence ID" value="EON69292.1"/>
    <property type="molecule type" value="Genomic_DNA"/>
</dbReference>
<evidence type="ECO:0000313" key="1">
    <source>
        <dbReference type="EMBL" id="EON69292.1"/>
    </source>
</evidence>
<dbReference type="OMA" id="RFCSHAV"/>
<dbReference type="GeneID" id="19905763"/>
<accession>R7Z541</accession>
<dbReference type="OrthoDB" id="5387413at2759"/>
<name>R7Z541_CONA1</name>
<keyword evidence="2" id="KW-1185">Reference proteome</keyword>
<dbReference type="RefSeq" id="XP_007784609.1">
    <property type="nucleotide sequence ID" value="XM_007786419.1"/>
</dbReference>
<dbReference type="STRING" id="1168221.R7Z541"/>
<gene>
    <name evidence="1" type="ORF">W97_08452</name>
</gene>
<evidence type="ECO:0000313" key="2">
    <source>
        <dbReference type="Proteomes" id="UP000016924"/>
    </source>
</evidence>
<dbReference type="HOGENOM" id="CLU_093909_0_0_1"/>
<sequence length="226" mass="26514">MPTVVQNAKPTPRKDDRVVGFRFNPVDGVSRPVLDSEHWALYNFEMHARGCESCSRPYYVHRSGQRLCDTGHRLAQEVATFIYNLEGIPYSTHKEEGRLVRVEIPHGYSQTKGLLRAMERSLRHRRQQDPFVSMDRTYYVAPRPVERTWKGVKVEQPRKPEKASSTAATVDYPIRERKATVDVSKRGSLYQADIVEQRRAYKNYNVEIREPPRRDREERRSSGYYR</sequence>
<dbReference type="eggNOG" id="ENOG502SZUX">
    <property type="taxonomic scope" value="Eukaryota"/>
</dbReference>
<dbReference type="Proteomes" id="UP000016924">
    <property type="component" value="Unassembled WGS sequence"/>
</dbReference>
<proteinExistence type="predicted"/>
<protein>
    <submittedName>
        <fullName evidence="1">Uncharacterized protein</fullName>
    </submittedName>
</protein>
<dbReference type="AlphaFoldDB" id="R7Z541"/>
<reference evidence="2" key="1">
    <citation type="submission" date="2012-06" db="EMBL/GenBank/DDBJ databases">
        <title>The genome sequence of Coniosporium apollinis CBS 100218.</title>
        <authorList>
            <consortium name="The Broad Institute Genome Sequencing Platform"/>
            <person name="Cuomo C."/>
            <person name="Gorbushina A."/>
            <person name="Noack S."/>
            <person name="Walker B."/>
            <person name="Young S.K."/>
            <person name="Zeng Q."/>
            <person name="Gargeya S."/>
            <person name="Fitzgerald M."/>
            <person name="Haas B."/>
            <person name="Abouelleil A."/>
            <person name="Alvarado L."/>
            <person name="Arachchi H.M."/>
            <person name="Berlin A.M."/>
            <person name="Chapman S.B."/>
            <person name="Goldberg J."/>
            <person name="Griggs A."/>
            <person name="Gujja S."/>
            <person name="Hansen M."/>
            <person name="Howarth C."/>
            <person name="Imamovic A."/>
            <person name="Larimer J."/>
            <person name="McCowan C."/>
            <person name="Montmayeur A."/>
            <person name="Murphy C."/>
            <person name="Neiman D."/>
            <person name="Pearson M."/>
            <person name="Priest M."/>
            <person name="Roberts A."/>
            <person name="Saif S."/>
            <person name="Shea T."/>
            <person name="Sisk P."/>
            <person name="Sykes S."/>
            <person name="Wortman J."/>
            <person name="Nusbaum C."/>
            <person name="Birren B."/>
        </authorList>
    </citation>
    <scope>NUCLEOTIDE SEQUENCE [LARGE SCALE GENOMIC DNA]</scope>
    <source>
        <strain evidence="2">CBS 100218</strain>
    </source>
</reference>